<reference evidence="2" key="3">
    <citation type="submission" date="2025-09" db="UniProtKB">
        <authorList>
            <consortium name="Ensembl"/>
        </authorList>
    </citation>
    <scope>IDENTIFICATION</scope>
</reference>
<keyword evidence="3" id="KW-1185">Reference proteome</keyword>
<dbReference type="PANTHER" id="PTHR46657:SF1">
    <property type="entry name" value="CENTROSOMAL PROTEIN OF 128 KDA"/>
    <property type="match status" value="1"/>
</dbReference>
<reference evidence="2" key="2">
    <citation type="submission" date="2025-08" db="UniProtKB">
        <authorList>
            <consortium name="Ensembl"/>
        </authorList>
    </citation>
    <scope>IDENTIFICATION</scope>
</reference>
<evidence type="ECO:0000313" key="2">
    <source>
        <dbReference type="Ensembl" id="ENSUAMP00000019752.1"/>
    </source>
</evidence>
<reference evidence="3" key="1">
    <citation type="submission" date="2016-06" db="EMBL/GenBank/DDBJ databases">
        <title>De novo assembly and RNA-Seq shows season-dependent expression and editing in black bear kidneys.</title>
        <authorList>
            <person name="Korstanje R."/>
            <person name="Srivastava A."/>
            <person name="Sarsani V.K."/>
            <person name="Sheehan S.M."/>
            <person name="Seger R.L."/>
            <person name="Barter M.E."/>
            <person name="Lindqvist C."/>
            <person name="Brody L.C."/>
            <person name="Mullikin J.C."/>
        </authorList>
    </citation>
    <scope>NUCLEOTIDE SEQUENCE [LARGE SCALE GENOMIC DNA]</scope>
</reference>
<dbReference type="AlphaFoldDB" id="A0A452RKZ2"/>
<feature type="compositionally biased region" description="Basic and acidic residues" evidence="1">
    <location>
        <begin position="125"/>
        <end position="137"/>
    </location>
</feature>
<dbReference type="GO" id="GO:0005814">
    <property type="term" value="C:centriole"/>
    <property type="evidence" value="ECO:0007669"/>
    <property type="project" value="TreeGrafter"/>
</dbReference>
<evidence type="ECO:0000313" key="3">
    <source>
        <dbReference type="Proteomes" id="UP000291022"/>
    </source>
</evidence>
<proteinExistence type="predicted"/>
<dbReference type="PANTHER" id="PTHR46657">
    <property type="entry name" value="CENTROSOMAL PROTEIN OF 128 KDA"/>
    <property type="match status" value="1"/>
</dbReference>
<organism evidence="2 3">
    <name type="scientific">Ursus americanus</name>
    <name type="common">American black bear</name>
    <name type="synonym">Euarctos americanus</name>
    <dbReference type="NCBI Taxonomy" id="9643"/>
    <lineage>
        <taxon>Eukaryota</taxon>
        <taxon>Metazoa</taxon>
        <taxon>Chordata</taxon>
        <taxon>Craniata</taxon>
        <taxon>Vertebrata</taxon>
        <taxon>Euteleostomi</taxon>
        <taxon>Mammalia</taxon>
        <taxon>Eutheria</taxon>
        <taxon>Laurasiatheria</taxon>
        <taxon>Carnivora</taxon>
        <taxon>Caniformia</taxon>
        <taxon>Ursidae</taxon>
        <taxon>Ursus</taxon>
    </lineage>
</organism>
<dbReference type="Ensembl" id="ENSUAMT00000022097.1">
    <property type="protein sequence ID" value="ENSUAMP00000019752.1"/>
    <property type="gene ID" value="ENSUAMG00000015627.1"/>
</dbReference>
<evidence type="ECO:0000256" key="1">
    <source>
        <dbReference type="SAM" id="MobiDB-lite"/>
    </source>
</evidence>
<dbReference type="STRING" id="9643.ENSUAMP00000019752"/>
<dbReference type="GO" id="GO:0000922">
    <property type="term" value="C:spindle pole"/>
    <property type="evidence" value="ECO:0007669"/>
    <property type="project" value="TreeGrafter"/>
</dbReference>
<feature type="region of interest" description="Disordered" evidence="1">
    <location>
        <begin position="98"/>
        <end position="137"/>
    </location>
</feature>
<accession>A0A452RKZ2</accession>
<protein>
    <submittedName>
        <fullName evidence="2">Uncharacterized protein</fullName>
    </submittedName>
</protein>
<dbReference type="Proteomes" id="UP000291022">
    <property type="component" value="Unassembled WGS sequence"/>
</dbReference>
<name>A0A452RKZ2_URSAM</name>
<dbReference type="InterPro" id="IPR026652">
    <property type="entry name" value="CEP128"/>
</dbReference>
<sequence>SKKCKSNHSGSLVSTFGLACCITTASILQTDQTFSSQPSTVTSFPDHRLRSPCLSISHTHHRIFTESPLAHGLEHSFSWHDHSHFLSSPRFSHLNSFTKRTVTPDSPSIKEDATSSPMDGTSPPSKKEEYESKKGKM</sequence>